<organism evidence="1">
    <name type="scientific">termite gut metagenome</name>
    <dbReference type="NCBI Taxonomy" id="433724"/>
    <lineage>
        <taxon>unclassified sequences</taxon>
        <taxon>metagenomes</taxon>
        <taxon>organismal metagenomes</taxon>
    </lineage>
</organism>
<reference evidence="1" key="1">
    <citation type="submission" date="2019-03" db="EMBL/GenBank/DDBJ databases">
        <title>Single cell metagenomics reveals metabolic interactions within the superorganism composed of flagellate Streblomastix strix and complex community of Bacteroidetes bacteria on its surface.</title>
        <authorList>
            <person name="Treitli S.C."/>
            <person name="Kolisko M."/>
            <person name="Husnik F."/>
            <person name="Keeling P."/>
            <person name="Hampl V."/>
        </authorList>
    </citation>
    <scope>NUCLEOTIDE SEQUENCE</scope>
    <source>
        <strain evidence="1">STM</strain>
    </source>
</reference>
<comment type="caution">
    <text evidence="1">The sequence shown here is derived from an EMBL/GenBank/DDBJ whole genome shotgun (WGS) entry which is preliminary data.</text>
</comment>
<evidence type="ECO:0000313" key="1">
    <source>
        <dbReference type="EMBL" id="KAA6330019.1"/>
    </source>
</evidence>
<dbReference type="AlphaFoldDB" id="A0A5J4R8J5"/>
<accession>A0A5J4R8J5</accession>
<protein>
    <submittedName>
        <fullName evidence="1">Uncharacterized protein</fullName>
    </submittedName>
</protein>
<name>A0A5J4R8J5_9ZZZZ</name>
<dbReference type="EMBL" id="SNRY01001562">
    <property type="protein sequence ID" value="KAA6330019.1"/>
    <property type="molecule type" value="Genomic_DNA"/>
</dbReference>
<sequence>MLPCLFLPLLSFVFAIALVGCKPYKGCLDSLPLVNIIKLGICHLPKEIENTYFVF</sequence>
<gene>
    <name evidence="1" type="ORF">EZS27_021234</name>
</gene>
<proteinExistence type="predicted"/>